<evidence type="ECO:0000313" key="6">
    <source>
        <dbReference type="Proteomes" id="UP000751190"/>
    </source>
</evidence>
<proteinExistence type="inferred from homology"/>
<feature type="region of interest" description="Disordered" evidence="3">
    <location>
        <begin position="129"/>
        <end position="191"/>
    </location>
</feature>
<dbReference type="InterPro" id="IPR013783">
    <property type="entry name" value="Ig-like_fold"/>
</dbReference>
<dbReference type="SMART" id="SM01065">
    <property type="entry name" value="CBM_2"/>
    <property type="match status" value="1"/>
</dbReference>
<reference evidence="5" key="1">
    <citation type="submission" date="2021-05" db="EMBL/GenBank/DDBJ databases">
        <title>The genome of the haptophyte Pavlova lutheri (Diacronema luteri, Pavlovales) - a model for lipid biosynthesis in eukaryotic algae.</title>
        <authorList>
            <person name="Hulatt C.J."/>
            <person name="Posewitz M.C."/>
        </authorList>
    </citation>
    <scope>NUCLEOTIDE SEQUENCE</scope>
    <source>
        <strain evidence="5">NIVA-4/92</strain>
    </source>
</reference>
<evidence type="ECO:0000256" key="1">
    <source>
        <dbReference type="ARBA" id="ARBA00005409"/>
    </source>
</evidence>
<comment type="similarity">
    <text evidence="1">In the N-terminal section; belongs to the glycosyltransferase 20 family.</text>
</comment>
<feature type="compositionally biased region" description="Pro residues" evidence="3">
    <location>
        <begin position="136"/>
        <end position="160"/>
    </location>
</feature>
<dbReference type="PANTHER" id="PTHR10788">
    <property type="entry name" value="TREHALOSE-6-PHOSPHATE SYNTHASE"/>
    <property type="match status" value="1"/>
</dbReference>
<keyword evidence="6" id="KW-1185">Reference proteome</keyword>
<feature type="compositionally biased region" description="Gly residues" evidence="3">
    <location>
        <begin position="1079"/>
        <end position="1088"/>
    </location>
</feature>
<dbReference type="CDD" id="cd05467">
    <property type="entry name" value="CBM20"/>
    <property type="match status" value="1"/>
</dbReference>
<gene>
    <name evidence="5" type="ORF">KFE25_011963</name>
</gene>
<sequence>MAYFTRVHFRVVAHTHHGEAVHVVGASPSLGCWEPLQGVALETDGESYPVWRATVSLPAEQPLAYKLVLIDGGMSGYPQLKAWEGIAGNRELCPRGDEMTVEVVMHEQPQPRAGGLLEGTLPLAPTHVVDSFAQPPGAPPPPPLATAPPPAHAQPQPPPLLGAACDGGGGNGGGVAHESSPHARADTPPRENAPIPAPIPPLVSSNSAVTMLGGNGPFDELVHASREHELGDGELDESDAVMVVSYVLPLTICRRDGGLGWSVEWNQDSIVAKKHRSITDAMRVLWVGCPHVSLREELSGAEKESLADALRPFHCVPVWLGPSLHAEAYYGFCRKQLWPVLHNCVSAYTRAADTFSTAGWRAYTAVNKHFSDVVTEVYEPGDLVWVHDYHLLLLPSFVLRKLRTASVGLFLHTPFPSSELFRTIPVRDELLRGMLNADLVGFHLFEYARSFLTCCKRMLGLEYEFVPGGFLAVRDQKRVVFVQASHVGLEPDNLQPHLRPVGAAEMPPELARCDELRAALGSGRALIGGIDECEHLRGLTFKLLAFEGLLELHPAWQGKVCLVQLLVGARNYLPAAEGDSSAVRAELRAIAARVNSAHPGSIVLVDLPTVSVGVRMAVWAWLRVAIFSAIKEGVNVYPLEYVYARSGEGAGVVVLSETCSCAHVLNGALRVNVWSADELIAAIVRALTMEAAERIARQQRDLIFVVSNTTQSWAARFFVDLKAVSHRSRKEEEPAMAIGFGLASFRCVGMGGMRTLEVTDVLAAYRKTVRRAIFVDWGGTLVPNDDRPLTPSLASEEYSRRLLPGPTHHCLEELCHDPRNFVMVVSGLARTQMEQVFGGLPAISLAAEHGLLYRVGSTPGAHYRGAGHWEQIIESFNDDWKDLAHAIVETYAMRTNGSYVQRKGSSVVWRFEDADLEFGAQQAKEMREHLDNLLQGYPVDVQVGKGYVEIKPAGVDKGVIVSLMLSHLAASSGGVDFVLCVGDDSSDEKMFEALHSRLGGGHSTPLPTSPRGLSAGQPSAHVFCATVGRKPSAAPYYVNDHEEVLELLQSLRLHSTRSNRNRSLTDLNRLGHHPHRAVPGGGPGGGGERAAPHDRNAPARSSIGGIAHGALVGAAAAAAAGSEFGSEFGPRVGGAVPSGAARTAEQLPMHGGGGGGGLYGQRAAWAATRSSDVLPGSSATPIPARYAQSVLGPDVDGEAPPPLTE</sequence>
<dbReference type="EMBL" id="JAGTXO010000060">
    <property type="protein sequence ID" value="KAG8457897.1"/>
    <property type="molecule type" value="Genomic_DNA"/>
</dbReference>
<dbReference type="Gene3D" id="3.40.50.2000">
    <property type="entry name" value="Glycogen Phosphorylase B"/>
    <property type="match status" value="2"/>
</dbReference>
<dbReference type="SUPFAM" id="SSF49452">
    <property type="entry name" value="Starch-binding domain-like"/>
    <property type="match status" value="1"/>
</dbReference>
<dbReference type="PROSITE" id="PS51166">
    <property type="entry name" value="CBM20"/>
    <property type="match status" value="1"/>
</dbReference>
<dbReference type="Pfam" id="PF00686">
    <property type="entry name" value="CBM_20"/>
    <property type="match status" value="1"/>
</dbReference>
<dbReference type="AlphaFoldDB" id="A0A8J6C0H2"/>
<feature type="region of interest" description="Disordered" evidence="3">
    <location>
        <begin position="1065"/>
        <end position="1100"/>
    </location>
</feature>
<dbReference type="NCBIfam" id="TIGR01484">
    <property type="entry name" value="HAD-SF-IIB"/>
    <property type="match status" value="1"/>
</dbReference>
<dbReference type="Proteomes" id="UP000751190">
    <property type="component" value="Unassembled WGS sequence"/>
</dbReference>
<dbReference type="InterPro" id="IPR003337">
    <property type="entry name" value="Trehalose_PPase"/>
</dbReference>
<name>A0A8J6C0H2_DIALT</name>
<dbReference type="InterPro" id="IPR013784">
    <property type="entry name" value="Carb-bd-like_fold"/>
</dbReference>
<dbReference type="InterPro" id="IPR006379">
    <property type="entry name" value="HAD-SF_hydro_IIB"/>
</dbReference>
<evidence type="ECO:0000256" key="3">
    <source>
        <dbReference type="SAM" id="MobiDB-lite"/>
    </source>
</evidence>
<feature type="compositionally biased region" description="Gly residues" evidence="3">
    <location>
        <begin position="165"/>
        <end position="175"/>
    </location>
</feature>
<dbReference type="PANTHER" id="PTHR10788:SF94">
    <property type="entry name" value="ALPHA,ALPHA-TREHALOSE-PHOSPHATE SYNTHASE [UDP-FORMING] 5"/>
    <property type="match status" value="1"/>
</dbReference>
<dbReference type="Gene3D" id="3.40.50.1000">
    <property type="entry name" value="HAD superfamily/HAD-like"/>
    <property type="match status" value="2"/>
</dbReference>
<evidence type="ECO:0000256" key="2">
    <source>
        <dbReference type="ARBA" id="ARBA00006330"/>
    </source>
</evidence>
<dbReference type="InterPro" id="IPR001830">
    <property type="entry name" value="Glyco_trans_20"/>
</dbReference>
<dbReference type="GO" id="GO:0005992">
    <property type="term" value="P:trehalose biosynthetic process"/>
    <property type="evidence" value="ECO:0007669"/>
    <property type="project" value="InterPro"/>
</dbReference>
<feature type="compositionally biased region" description="Basic and acidic residues" evidence="3">
    <location>
        <begin position="179"/>
        <end position="189"/>
    </location>
</feature>
<dbReference type="OMA" id="IFHNIVD"/>
<protein>
    <recommendedName>
        <fullName evidence="4">CBM20 domain-containing protein</fullName>
    </recommendedName>
</protein>
<dbReference type="InterPro" id="IPR002044">
    <property type="entry name" value="CBM20"/>
</dbReference>
<accession>A0A8J6C0H2</accession>
<dbReference type="GO" id="GO:0005829">
    <property type="term" value="C:cytosol"/>
    <property type="evidence" value="ECO:0007669"/>
    <property type="project" value="TreeGrafter"/>
</dbReference>
<dbReference type="SUPFAM" id="SSF53756">
    <property type="entry name" value="UDP-Glycosyltransferase/glycogen phosphorylase"/>
    <property type="match status" value="1"/>
</dbReference>
<dbReference type="FunFam" id="3.40.50.1000:FF:000052">
    <property type="entry name" value="Alpha,alpha-trehalose-phosphate synthase [UDP-forming] 6"/>
    <property type="match status" value="1"/>
</dbReference>
<dbReference type="InterPro" id="IPR023214">
    <property type="entry name" value="HAD_sf"/>
</dbReference>
<dbReference type="NCBIfam" id="TIGR00685">
    <property type="entry name" value="T6PP"/>
    <property type="match status" value="1"/>
</dbReference>
<evidence type="ECO:0000313" key="5">
    <source>
        <dbReference type="EMBL" id="KAG8457897.1"/>
    </source>
</evidence>
<dbReference type="Gene3D" id="2.60.40.10">
    <property type="entry name" value="Immunoglobulins"/>
    <property type="match status" value="1"/>
</dbReference>
<organism evidence="5 6">
    <name type="scientific">Diacronema lutheri</name>
    <name type="common">Unicellular marine alga</name>
    <name type="synonym">Monochrysis lutheri</name>
    <dbReference type="NCBI Taxonomy" id="2081491"/>
    <lineage>
        <taxon>Eukaryota</taxon>
        <taxon>Haptista</taxon>
        <taxon>Haptophyta</taxon>
        <taxon>Pavlovophyceae</taxon>
        <taxon>Pavlovales</taxon>
        <taxon>Pavlovaceae</taxon>
        <taxon>Diacronema</taxon>
    </lineage>
</organism>
<comment type="similarity">
    <text evidence="2">In the C-terminal section; belongs to the trehalose phosphatase family.</text>
</comment>
<dbReference type="SUPFAM" id="SSF56784">
    <property type="entry name" value="HAD-like"/>
    <property type="match status" value="1"/>
</dbReference>
<dbReference type="Pfam" id="PF02358">
    <property type="entry name" value="Trehalose_PPase"/>
    <property type="match status" value="1"/>
</dbReference>
<dbReference type="GO" id="GO:0004805">
    <property type="term" value="F:trehalose-phosphatase activity"/>
    <property type="evidence" value="ECO:0007669"/>
    <property type="project" value="TreeGrafter"/>
</dbReference>
<dbReference type="OrthoDB" id="755951at2759"/>
<feature type="region of interest" description="Disordered" evidence="3">
    <location>
        <begin position="1169"/>
        <end position="1205"/>
    </location>
</feature>
<dbReference type="InterPro" id="IPR036412">
    <property type="entry name" value="HAD-like_sf"/>
</dbReference>
<dbReference type="Pfam" id="PF00982">
    <property type="entry name" value="Glyco_transf_20"/>
    <property type="match status" value="1"/>
</dbReference>
<comment type="caution">
    <text evidence="5">The sequence shown here is derived from an EMBL/GenBank/DDBJ whole genome shotgun (WGS) entry which is preliminary data.</text>
</comment>
<evidence type="ECO:0000259" key="4">
    <source>
        <dbReference type="PROSITE" id="PS51166"/>
    </source>
</evidence>
<feature type="domain" description="CBM20" evidence="4">
    <location>
        <begin position="1"/>
        <end position="111"/>
    </location>
</feature>
<dbReference type="CDD" id="cd03788">
    <property type="entry name" value="GT20_TPS"/>
    <property type="match status" value="1"/>
</dbReference>
<dbReference type="GO" id="GO:2001070">
    <property type="term" value="F:starch binding"/>
    <property type="evidence" value="ECO:0007669"/>
    <property type="project" value="InterPro"/>
</dbReference>